<evidence type="ECO:0000259" key="8">
    <source>
        <dbReference type="PROSITE" id="PS50975"/>
    </source>
</evidence>
<dbReference type="InterPro" id="IPR011761">
    <property type="entry name" value="ATP-grasp"/>
</dbReference>
<feature type="binding site" evidence="6">
    <location>
        <position position="135"/>
    </location>
    <ligand>
        <name>ATP</name>
        <dbReference type="ChEBI" id="CHEBI:30616"/>
    </ligand>
</feature>
<dbReference type="HAMAP" id="MF_01928">
    <property type="entry name" value="PurK"/>
    <property type="match status" value="1"/>
</dbReference>
<evidence type="ECO:0000256" key="1">
    <source>
        <dbReference type="ARBA" id="ARBA00022741"/>
    </source>
</evidence>
<comment type="pathway">
    <text evidence="6 7">Purine metabolism; IMP biosynthesis via de novo pathway; 5-amino-1-(5-phospho-D-ribosyl)imidazole-4-carboxylate from 5-amino-1-(5-phospho-D-ribosyl)imidazole (N5-CAIR route): step 1/2.</text>
</comment>
<keyword evidence="4 6" id="KW-0067">ATP-binding</keyword>
<evidence type="ECO:0000256" key="2">
    <source>
        <dbReference type="ARBA" id="ARBA00022755"/>
    </source>
</evidence>
<proteinExistence type="inferred from homology"/>
<evidence type="ECO:0000256" key="6">
    <source>
        <dbReference type="HAMAP-Rule" id="MF_01928"/>
    </source>
</evidence>
<feature type="domain" description="ATP-grasp" evidence="8">
    <location>
        <begin position="105"/>
        <end position="283"/>
    </location>
</feature>
<dbReference type="EMBL" id="JSZA02000002">
    <property type="protein sequence ID" value="KHD06106.1"/>
    <property type="molecule type" value="Genomic_DNA"/>
</dbReference>
<protein>
    <recommendedName>
        <fullName evidence="6 7">N5-carboxyaminoimidazole ribonucleotide synthase</fullName>
        <shortName evidence="6 7">N5-CAIR synthase</shortName>
        <ecNumber evidence="6 7">6.3.4.18</ecNumber>
    </recommendedName>
    <alternativeName>
        <fullName evidence="6 7">5-(carboxyamino)imidazole ribonucleotide synthetase</fullName>
    </alternativeName>
</protein>
<feature type="binding site" evidence="6">
    <location>
        <position position="101"/>
    </location>
    <ligand>
        <name>ATP</name>
        <dbReference type="ChEBI" id="CHEBI:30616"/>
    </ligand>
</feature>
<accession>A0A0A6RQF4</accession>
<dbReference type="GO" id="GO:0034028">
    <property type="term" value="F:5-(carboxyamino)imidazole ribonucleotide synthase activity"/>
    <property type="evidence" value="ECO:0007669"/>
    <property type="project" value="UniProtKB-UniRule"/>
</dbReference>
<dbReference type="Gene3D" id="3.30.1490.20">
    <property type="entry name" value="ATP-grasp fold, A domain"/>
    <property type="match status" value="1"/>
</dbReference>
<gene>
    <name evidence="6 7" type="primary">purK</name>
    <name evidence="9" type="ORF">PN36_00780</name>
</gene>
<name>A0A0A6RQF4_9GAMM</name>
<dbReference type="InterPro" id="IPR005875">
    <property type="entry name" value="PurK"/>
</dbReference>
<dbReference type="Proteomes" id="UP000030428">
    <property type="component" value="Unassembled WGS sequence"/>
</dbReference>
<comment type="subunit">
    <text evidence="6 7">Homodimer.</text>
</comment>
<comment type="similarity">
    <text evidence="6 7">Belongs to the PurK/PurT family.</text>
</comment>
<dbReference type="GO" id="GO:0006189">
    <property type="term" value="P:'de novo' IMP biosynthetic process"/>
    <property type="evidence" value="ECO:0007669"/>
    <property type="project" value="UniProtKB-UniRule"/>
</dbReference>
<evidence type="ECO:0000256" key="4">
    <source>
        <dbReference type="ARBA" id="ARBA00022840"/>
    </source>
</evidence>
<comment type="function">
    <text evidence="6">Catalyzes the ATP-dependent conversion of 5-aminoimidazole ribonucleotide (AIR) and HCO(3)(-) to N5-carboxyaminoimidazole ribonucleotide (N5-CAIR).</text>
</comment>
<dbReference type="PANTHER" id="PTHR11609">
    <property type="entry name" value="PURINE BIOSYNTHESIS PROTEIN 6/7, PUR6/7"/>
    <property type="match status" value="1"/>
</dbReference>
<dbReference type="InterPro" id="IPR003135">
    <property type="entry name" value="ATP-grasp_carboxylate-amine"/>
</dbReference>
<dbReference type="EC" id="6.3.4.18" evidence="6 7"/>
<dbReference type="Gene3D" id="3.30.470.20">
    <property type="entry name" value="ATP-grasp fold, B domain"/>
    <property type="match status" value="1"/>
</dbReference>
<dbReference type="Pfam" id="PF02222">
    <property type="entry name" value="ATP-grasp"/>
    <property type="match status" value="1"/>
</dbReference>
<keyword evidence="6 7" id="KW-0436">Ligase</keyword>
<dbReference type="Gene3D" id="3.40.50.20">
    <property type="match status" value="1"/>
</dbReference>
<feature type="binding site" evidence="6">
    <location>
        <begin position="166"/>
        <end position="169"/>
    </location>
    <ligand>
        <name>ATP</name>
        <dbReference type="ChEBI" id="CHEBI:30616"/>
    </ligand>
</feature>
<dbReference type="GO" id="GO:0046872">
    <property type="term" value="F:metal ion binding"/>
    <property type="evidence" value="ECO:0007669"/>
    <property type="project" value="InterPro"/>
</dbReference>
<keyword evidence="5" id="KW-0456">Lyase</keyword>
<feature type="binding site" evidence="6">
    <location>
        <begin position="253"/>
        <end position="254"/>
    </location>
    <ligand>
        <name>ATP</name>
        <dbReference type="ChEBI" id="CHEBI:30616"/>
    </ligand>
</feature>
<dbReference type="NCBIfam" id="NF004679">
    <property type="entry name" value="PRK06019.1-5"/>
    <property type="match status" value="1"/>
</dbReference>
<dbReference type="UniPathway" id="UPA00074">
    <property type="reaction ID" value="UER00942"/>
</dbReference>
<comment type="caution">
    <text evidence="6">Lacks conserved residue(s) required for the propagation of feature annotation.</text>
</comment>
<organism evidence="9 10">
    <name type="scientific">Candidatus Thiomargarita nelsonii</name>
    <dbReference type="NCBI Taxonomy" id="1003181"/>
    <lineage>
        <taxon>Bacteria</taxon>
        <taxon>Pseudomonadati</taxon>
        <taxon>Pseudomonadota</taxon>
        <taxon>Gammaproteobacteria</taxon>
        <taxon>Thiotrichales</taxon>
        <taxon>Thiotrichaceae</taxon>
        <taxon>Thiomargarita</taxon>
    </lineage>
</organism>
<keyword evidence="3" id="KW-0210">Decarboxylase</keyword>
<keyword evidence="1 6" id="KW-0547">Nucleotide-binding</keyword>
<comment type="caution">
    <text evidence="9">The sequence shown here is derived from an EMBL/GenBank/DDBJ whole genome shotgun (WGS) entry which is preliminary data.</text>
</comment>
<dbReference type="SUPFAM" id="SSF51246">
    <property type="entry name" value="Rudiment single hybrid motif"/>
    <property type="match status" value="1"/>
</dbReference>
<keyword evidence="10" id="KW-1185">Reference proteome</keyword>
<dbReference type="AlphaFoldDB" id="A0A0A6RQF4"/>
<sequence length="376" mass="40901">MKRIGIIGGGQLGKMSAQAAKQMGFYVTVLDAAPQCPAAHIADAQIVGHLYEADKLRALAKVSDVLTYEIEHIDTQTLKSLHNEGHTIYPSPAVLEIIQDKLTQKQVLAKNGLPVPPFEAVDDLETLTHFPVVQKARKGGYDGKGVVVLKSPADLVNALQTPSMIEELIDFEKELAIIIARTPTGEMATYPIVEMVFDDKTNICDIVAAPAQIDEVIAEKARKIAQHAIESLEGVGVFGVEMFLTREGQVLINEIAPRPHNSGHYTIEACVTSQFEQLIRVISGLPLGLSDLLRPAAMLNLLGEPGYSGPPVIEGLHEALAIPGLSFHLYDKANTQPFRKMGHITLLDESLESAIAKIQEVKNILKIKAENTKISY</sequence>
<evidence type="ECO:0000256" key="7">
    <source>
        <dbReference type="RuleBase" id="RU361200"/>
    </source>
</evidence>
<keyword evidence="2 6" id="KW-0658">Purine biosynthesis</keyword>
<dbReference type="InterPro" id="IPR013815">
    <property type="entry name" value="ATP_grasp_subdomain_1"/>
</dbReference>
<dbReference type="NCBIfam" id="TIGR01161">
    <property type="entry name" value="purK"/>
    <property type="match status" value="1"/>
</dbReference>
<dbReference type="PANTHER" id="PTHR11609:SF5">
    <property type="entry name" value="PHOSPHORIBOSYLAMINOIMIDAZOLE CARBOXYLASE"/>
    <property type="match status" value="1"/>
</dbReference>
<dbReference type="FunFam" id="3.30.470.20:FF:000037">
    <property type="entry name" value="Phosphoribosylaminoimidazole carboxylase, chloroplastic"/>
    <property type="match status" value="1"/>
</dbReference>
<dbReference type="InterPro" id="IPR054350">
    <property type="entry name" value="PurT/PurK_preATP-grasp"/>
</dbReference>
<dbReference type="GO" id="GO:0005524">
    <property type="term" value="F:ATP binding"/>
    <property type="evidence" value="ECO:0007669"/>
    <property type="project" value="UniProtKB-UniRule"/>
</dbReference>
<evidence type="ECO:0000313" key="9">
    <source>
        <dbReference type="EMBL" id="KHD06106.1"/>
    </source>
</evidence>
<dbReference type="InterPro" id="IPR040686">
    <property type="entry name" value="PurK_C"/>
</dbReference>
<dbReference type="Pfam" id="PF17769">
    <property type="entry name" value="PurK_C"/>
    <property type="match status" value="1"/>
</dbReference>
<dbReference type="SUPFAM" id="SSF52440">
    <property type="entry name" value="PreATP-grasp domain"/>
    <property type="match status" value="1"/>
</dbReference>
<dbReference type="InterPro" id="IPR011054">
    <property type="entry name" value="Rudment_hybrid_motif"/>
</dbReference>
<feature type="binding site" evidence="6">
    <location>
        <position position="174"/>
    </location>
    <ligand>
        <name>ATP</name>
        <dbReference type="ChEBI" id="CHEBI:30616"/>
    </ligand>
</feature>
<dbReference type="SUPFAM" id="SSF56059">
    <property type="entry name" value="Glutathione synthetase ATP-binding domain-like"/>
    <property type="match status" value="1"/>
</dbReference>
<evidence type="ECO:0000256" key="5">
    <source>
        <dbReference type="ARBA" id="ARBA00023239"/>
    </source>
</evidence>
<dbReference type="Pfam" id="PF22660">
    <property type="entry name" value="RS_preATP-grasp-like"/>
    <property type="match status" value="1"/>
</dbReference>
<evidence type="ECO:0000256" key="3">
    <source>
        <dbReference type="ARBA" id="ARBA00022793"/>
    </source>
</evidence>
<comment type="catalytic activity">
    <reaction evidence="6 7">
        <text>5-amino-1-(5-phospho-beta-D-ribosyl)imidazole + hydrogencarbonate + ATP = 5-carboxyamino-1-(5-phospho-D-ribosyl)imidazole + ADP + phosphate + 2 H(+)</text>
        <dbReference type="Rhea" id="RHEA:19317"/>
        <dbReference type="ChEBI" id="CHEBI:15378"/>
        <dbReference type="ChEBI" id="CHEBI:17544"/>
        <dbReference type="ChEBI" id="CHEBI:30616"/>
        <dbReference type="ChEBI" id="CHEBI:43474"/>
        <dbReference type="ChEBI" id="CHEBI:58730"/>
        <dbReference type="ChEBI" id="CHEBI:137981"/>
        <dbReference type="ChEBI" id="CHEBI:456216"/>
        <dbReference type="EC" id="6.3.4.18"/>
    </reaction>
</comment>
<dbReference type="GO" id="GO:0004638">
    <property type="term" value="F:phosphoribosylaminoimidazole carboxylase activity"/>
    <property type="evidence" value="ECO:0007669"/>
    <property type="project" value="InterPro"/>
</dbReference>
<comment type="function">
    <text evidence="7">Catalyzes the ATP-dependent conversion of 5-aminoimidazole ribonucleotide (AIR) and HCO(3)- to N5-carboxyaminoimidazole ribonucleotide (N5-CAIR).</text>
</comment>
<dbReference type="InterPro" id="IPR016185">
    <property type="entry name" value="PreATP-grasp_dom_sf"/>
</dbReference>
<reference evidence="9 10" key="1">
    <citation type="journal article" date="2016" name="Front. Microbiol.">
        <title>Single-Cell (Meta-)Genomics of a Dimorphic Candidatus Thiomargarita nelsonii Reveals Genomic Plasticity.</title>
        <authorList>
            <person name="Flood B.E."/>
            <person name="Fliss P."/>
            <person name="Jones D.S."/>
            <person name="Dick G.J."/>
            <person name="Jain S."/>
            <person name="Kaster A.K."/>
            <person name="Winkel M."/>
            <person name="Mussmann M."/>
            <person name="Bailey J."/>
        </authorList>
    </citation>
    <scope>NUCLEOTIDE SEQUENCE [LARGE SCALE GENOMIC DNA]</scope>
    <source>
        <strain evidence="9">Hydrate Ridge</strain>
    </source>
</reference>
<evidence type="ECO:0000313" key="10">
    <source>
        <dbReference type="Proteomes" id="UP000030428"/>
    </source>
</evidence>
<dbReference type="GO" id="GO:0005829">
    <property type="term" value="C:cytosol"/>
    <property type="evidence" value="ECO:0007669"/>
    <property type="project" value="TreeGrafter"/>
</dbReference>
<dbReference type="PROSITE" id="PS50975">
    <property type="entry name" value="ATP_GRASP"/>
    <property type="match status" value="1"/>
</dbReference>